<evidence type="ECO:0000313" key="1">
    <source>
        <dbReference type="EMBL" id="GJN38739.1"/>
    </source>
</evidence>
<protein>
    <submittedName>
        <fullName evidence="1">Uncharacterized protein</fullName>
    </submittedName>
</protein>
<accession>A0AAV5FSX1</accession>
<sequence length="67" mass="7596">MVLSYLTRMSDTMNLSTGSLEMRVANGKLKQETPVRHHSTENAVVSATRCRTYGEYMISAQKAKRRC</sequence>
<dbReference type="EMBL" id="BQKI01000097">
    <property type="protein sequence ID" value="GJN38739.1"/>
    <property type="molecule type" value="Genomic_DNA"/>
</dbReference>
<evidence type="ECO:0000313" key="2">
    <source>
        <dbReference type="Proteomes" id="UP001054889"/>
    </source>
</evidence>
<comment type="caution">
    <text evidence="1">The sequence shown here is derived from an EMBL/GenBank/DDBJ whole genome shotgun (WGS) entry which is preliminary data.</text>
</comment>
<reference evidence="1" key="1">
    <citation type="journal article" date="2018" name="DNA Res.">
        <title>Multiple hybrid de novo genome assembly of finger millet, an orphan allotetraploid crop.</title>
        <authorList>
            <person name="Hatakeyama M."/>
            <person name="Aluri S."/>
            <person name="Balachadran M.T."/>
            <person name="Sivarajan S.R."/>
            <person name="Patrignani A."/>
            <person name="Gruter S."/>
            <person name="Poveda L."/>
            <person name="Shimizu-Inatsugi R."/>
            <person name="Baeten J."/>
            <person name="Francoijs K.J."/>
            <person name="Nataraja K.N."/>
            <person name="Reddy Y.A.N."/>
            <person name="Phadnis S."/>
            <person name="Ravikumar R.L."/>
            <person name="Schlapbach R."/>
            <person name="Sreeman S.M."/>
            <person name="Shimizu K.K."/>
        </authorList>
    </citation>
    <scope>NUCLEOTIDE SEQUENCE</scope>
</reference>
<name>A0AAV5FSX1_ELECO</name>
<dbReference type="Proteomes" id="UP001054889">
    <property type="component" value="Unassembled WGS sequence"/>
</dbReference>
<organism evidence="1 2">
    <name type="scientific">Eleusine coracana subsp. coracana</name>
    <dbReference type="NCBI Taxonomy" id="191504"/>
    <lineage>
        <taxon>Eukaryota</taxon>
        <taxon>Viridiplantae</taxon>
        <taxon>Streptophyta</taxon>
        <taxon>Embryophyta</taxon>
        <taxon>Tracheophyta</taxon>
        <taxon>Spermatophyta</taxon>
        <taxon>Magnoliopsida</taxon>
        <taxon>Liliopsida</taxon>
        <taxon>Poales</taxon>
        <taxon>Poaceae</taxon>
        <taxon>PACMAD clade</taxon>
        <taxon>Chloridoideae</taxon>
        <taxon>Cynodonteae</taxon>
        <taxon>Eleusininae</taxon>
        <taxon>Eleusine</taxon>
    </lineage>
</organism>
<dbReference type="AlphaFoldDB" id="A0AAV5FSX1"/>
<gene>
    <name evidence="1" type="primary">gb27808</name>
    <name evidence="1" type="ORF">PR202_gb27808</name>
</gene>
<keyword evidence="2" id="KW-1185">Reference proteome</keyword>
<reference evidence="1" key="2">
    <citation type="submission" date="2021-12" db="EMBL/GenBank/DDBJ databases">
        <title>Resequencing data analysis of finger millet.</title>
        <authorList>
            <person name="Hatakeyama M."/>
            <person name="Aluri S."/>
            <person name="Balachadran M.T."/>
            <person name="Sivarajan S.R."/>
            <person name="Poveda L."/>
            <person name="Shimizu-Inatsugi R."/>
            <person name="Schlapbach R."/>
            <person name="Sreeman S.M."/>
            <person name="Shimizu K.K."/>
        </authorList>
    </citation>
    <scope>NUCLEOTIDE SEQUENCE</scope>
</reference>
<proteinExistence type="predicted"/>